<protein>
    <recommendedName>
        <fullName evidence="4">Sugar ABC transporter substrate-binding protein</fullName>
    </recommendedName>
</protein>
<accession>A0A6V8SQ45</accession>
<dbReference type="Gene3D" id="3.40.190.10">
    <property type="entry name" value="Periplasmic binding protein-like II"/>
    <property type="match status" value="1"/>
</dbReference>
<dbReference type="Proteomes" id="UP000580568">
    <property type="component" value="Unassembled WGS sequence"/>
</dbReference>
<sequence length="421" mass="46757">MNRKIKTILSVVLSTLTITSLLAGCGKGGSSTTSASASKNEITLWTPLTGPDGDTMTSMIAEYNKTNPKYKVKHVPIEANDMYTKIPSVVSSGKNVPDLTIVHAERIPLFVKNDMLVSYDDAISKDGNNIKEENYLKEGWRVGAVDNKRYGVPLDVHSYITYYNPDLLAKYGPHVLDDGVITMDEVKEVGEAAKKDKIAAIGVDWMRVMTLAWIKQLGGDITSDGTKPTVNTPQAEKALTTMKSFVTDKIATQDGDDPQQLFMNGKLVFWPEGIWMRNGLKDAKAPWKMTNFITFDKNKLVNWSSSHNFVMFKNPARDADKTQGIIDFLKWLQANSLKWATDAGQNPASMAVQTSAEFAKEPQAFLAKEPEALHVFNYQYYGYVAESLDKIVLDTVFGKMDIKKGLEQAQKETEDRIASGK</sequence>
<dbReference type="PANTHER" id="PTHR43649">
    <property type="entry name" value="ARABINOSE-BINDING PROTEIN-RELATED"/>
    <property type="match status" value="1"/>
</dbReference>
<evidence type="ECO:0000313" key="3">
    <source>
        <dbReference type="Proteomes" id="UP000580568"/>
    </source>
</evidence>
<dbReference type="SUPFAM" id="SSF53850">
    <property type="entry name" value="Periplasmic binding protein-like II"/>
    <property type="match status" value="1"/>
</dbReference>
<comment type="caution">
    <text evidence="2">The sequence shown here is derived from an EMBL/GenBank/DDBJ whole genome shotgun (WGS) entry which is preliminary data.</text>
</comment>
<dbReference type="EMBL" id="BLZR01000001">
    <property type="protein sequence ID" value="GFP76983.1"/>
    <property type="molecule type" value="Genomic_DNA"/>
</dbReference>
<dbReference type="PANTHER" id="PTHR43649:SF12">
    <property type="entry name" value="DIACETYLCHITOBIOSE BINDING PROTEIN DASA"/>
    <property type="match status" value="1"/>
</dbReference>
<name>A0A6V8SQ45_9CLOT</name>
<dbReference type="RefSeq" id="WP_183278377.1">
    <property type="nucleotide sequence ID" value="NZ_BLZR01000001.1"/>
</dbReference>
<dbReference type="InterPro" id="IPR006059">
    <property type="entry name" value="SBP"/>
</dbReference>
<evidence type="ECO:0000313" key="2">
    <source>
        <dbReference type="EMBL" id="GFP76983.1"/>
    </source>
</evidence>
<dbReference type="AlphaFoldDB" id="A0A6V8SQ45"/>
<dbReference type="InterPro" id="IPR050490">
    <property type="entry name" value="Bact_solute-bd_prot1"/>
</dbReference>
<dbReference type="PROSITE" id="PS51257">
    <property type="entry name" value="PROKAR_LIPOPROTEIN"/>
    <property type="match status" value="1"/>
</dbReference>
<proteinExistence type="predicted"/>
<reference evidence="2 3" key="1">
    <citation type="submission" date="2020-07" db="EMBL/GenBank/DDBJ databases">
        <title>A new beta-1,3-glucan-decomposing anaerobic bacterium isolated from anoxic soil subjected to biological soil disinfestation.</title>
        <authorList>
            <person name="Ueki A."/>
            <person name="Tonouchi A."/>
        </authorList>
    </citation>
    <scope>NUCLEOTIDE SEQUENCE [LARGE SCALE GENOMIC DNA]</scope>
    <source>
        <strain evidence="2 3">TW1</strain>
    </source>
</reference>
<gene>
    <name evidence="2" type="ORF">bsdtw1_03095</name>
</gene>
<keyword evidence="3" id="KW-1185">Reference proteome</keyword>
<feature type="signal peptide" evidence="1">
    <location>
        <begin position="1"/>
        <end position="23"/>
    </location>
</feature>
<evidence type="ECO:0008006" key="4">
    <source>
        <dbReference type="Google" id="ProtNLM"/>
    </source>
</evidence>
<dbReference type="Pfam" id="PF13416">
    <property type="entry name" value="SBP_bac_8"/>
    <property type="match status" value="1"/>
</dbReference>
<keyword evidence="1" id="KW-0732">Signal</keyword>
<organism evidence="2 3">
    <name type="scientific">Clostridium fungisolvens</name>
    <dbReference type="NCBI Taxonomy" id="1604897"/>
    <lineage>
        <taxon>Bacteria</taxon>
        <taxon>Bacillati</taxon>
        <taxon>Bacillota</taxon>
        <taxon>Clostridia</taxon>
        <taxon>Eubacteriales</taxon>
        <taxon>Clostridiaceae</taxon>
        <taxon>Clostridium</taxon>
    </lineage>
</organism>
<evidence type="ECO:0000256" key="1">
    <source>
        <dbReference type="SAM" id="SignalP"/>
    </source>
</evidence>
<feature type="chain" id="PRO_5038896678" description="Sugar ABC transporter substrate-binding protein" evidence="1">
    <location>
        <begin position="24"/>
        <end position="421"/>
    </location>
</feature>